<feature type="compositionally biased region" description="Basic and acidic residues" evidence="3">
    <location>
        <begin position="35"/>
        <end position="55"/>
    </location>
</feature>
<dbReference type="EMBL" id="KK102621">
    <property type="protein sequence ID" value="KIY97319.1"/>
    <property type="molecule type" value="Genomic_DNA"/>
</dbReference>
<dbReference type="Pfam" id="PF00076">
    <property type="entry name" value="RRM_1"/>
    <property type="match status" value="1"/>
</dbReference>
<evidence type="ECO:0000256" key="3">
    <source>
        <dbReference type="SAM" id="MobiDB-lite"/>
    </source>
</evidence>
<proteinExistence type="predicted"/>
<reference evidence="5 6" key="1">
    <citation type="journal article" date="2013" name="BMC Genomics">
        <title>Reconstruction of the lipid metabolism for the microalga Monoraphidium neglectum from its genome sequence reveals characteristics suitable for biofuel production.</title>
        <authorList>
            <person name="Bogen C."/>
            <person name="Al-Dilaimi A."/>
            <person name="Albersmeier A."/>
            <person name="Wichmann J."/>
            <person name="Grundmann M."/>
            <person name="Rupp O."/>
            <person name="Lauersen K.J."/>
            <person name="Blifernez-Klassen O."/>
            <person name="Kalinowski J."/>
            <person name="Goesmann A."/>
            <person name="Mussgnug J.H."/>
            <person name="Kruse O."/>
        </authorList>
    </citation>
    <scope>NUCLEOTIDE SEQUENCE [LARGE SCALE GENOMIC DNA]</scope>
    <source>
        <strain evidence="5 6">SAG 48.87</strain>
    </source>
</reference>
<sequence length="221" mass="23192">MTDPEQQVGAAEEDEYEGEGMEEEGAEDGEDELEDMRRKLAEMEEEAARLKEQQDKAQAPAAAAGAPAAVGAAAAAAAAVPDAEQVAKEEADGRSVYVGNVDYAATPEELQLHFQGCGTVNRVTILTDAAGNPKGFAYVEFLEADAVDNALLLDASEIRGRGLKVLRKRTNVPGLKARGRGRGRGRSGGGYFGARGGGGAFTPRGRGGYRGRGRGRGYSPY</sequence>
<accession>A0A0D2M0Y1</accession>
<dbReference type="OrthoDB" id="4726at2759"/>
<organism evidence="5 6">
    <name type="scientific">Monoraphidium neglectum</name>
    <dbReference type="NCBI Taxonomy" id="145388"/>
    <lineage>
        <taxon>Eukaryota</taxon>
        <taxon>Viridiplantae</taxon>
        <taxon>Chlorophyta</taxon>
        <taxon>core chlorophytes</taxon>
        <taxon>Chlorophyceae</taxon>
        <taxon>CS clade</taxon>
        <taxon>Sphaeropleales</taxon>
        <taxon>Selenastraceae</taxon>
        <taxon>Monoraphidium</taxon>
    </lineage>
</organism>
<dbReference type="AlphaFoldDB" id="A0A0D2M0Y1"/>
<dbReference type="CDD" id="cd12306">
    <property type="entry name" value="RRM_II_PABPs"/>
    <property type="match status" value="1"/>
</dbReference>
<evidence type="ECO:0000256" key="2">
    <source>
        <dbReference type="PROSITE-ProRule" id="PRU00176"/>
    </source>
</evidence>
<name>A0A0D2M0Y1_9CHLO</name>
<dbReference type="InterPro" id="IPR035979">
    <property type="entry name" value="RBD_domain_sf"/>
</dbReference>
<dbReference type="STRING" id="145388.A0A0D2M0Y1"/>
<dbReference type="PANTHER" id="PTHR23236:SF92">
    <property type="entry name" value="POLYADENYLATE-BINDING PROTEIN 1"/>
    <property type="match status" value="1"/>
</dbReference>
<evidence type="ECO:0000259" key="4">
    <source>
        <dbReference type="PROSITE" id="PS50102"/>
    </source>
</evidence>
<keyword evidence="6" id="KW-1185">Reference proteome</keyword>
<feature type="region of interest" description="Disordered" evidence="3">
    <location>
        <begin position="1"/>
        <end position="66"/>
    </location>
</feature>
<keyword evidence="1 2" id="KW-0694">RNA-binding</keyword>
<dbReference type="SMART" id="SM00360">
    <property type="entry name" value="RRM"/>
    <property type="match status" value="1"/>
</dbReference>
<feature type="domain" description="RRM" evidence="4">
    <location>
        <begin position="94"/>
        <end position="170"/>
    </location>
</feature>
<evidence type="ECO:0000313" key="6">
    <source>
        <dbReference type="Proteomes" id="UP000054498"/>
    </source>
</evidence>
<protein>
    <submittedName>
        <fullName evidence="5">Polyadenylate-binding protein 2</fullName>
    </submittedName>
</protein>
<dbReference type="Proteomes" id="UP000054498">
    <property type="component" value="Unassembled WGS sequence"/>
</dbReference>
<dbReference type="RefSeq" id="XP_013896339.1">
    <property type="nucleotide sequence ID" value="XM_014040885.1"/>
</dbReference>
<dbReference type="GeneID" id="25727827"/>
<dbReference type="Gene3D" id="3.30.70.330">
    <property type="match status" value="1"/>
</dbReference>
<gene>
    <name evidence="5" type="ORF">MNEG_10644</name>
</gene>
<dbReference type="KEGG" id="mng:MNEG_10644"/>
<dbReference type="InterPro" id="IPR000504">
    <property type="entry name" value="RRM_dom"/>
</dbReference>
<dbReference type="PANTHER" id="PTHR23236">
    <property type="entry name" value="EUKARYOTIC TRANSLATION INITIATION FACTOR 4B/4H"/>
    <property type="match status" value="1"/>
</dbReference>
<dbReference type="InterPro" id="IPR012677">
    <property type="entry name" value="Nucleotide-bd_a/b_plait_sf"/>
</dbReference>
<dbReference type="PROSITE" id="PS50102">
    <property type="entry name" value="RRM"/>
    <property type="match status" value="1"/>
</dbReference>
<evidence type="ECO:0000256" key="1">
    <source>
        <dbReference type="ARBA" id="ARBA00022884"/>
    </source>
</evidence>
<dbReference type="GO" id="GO:0008143">
    <property type="term" value="F:poly(A) binding"/>
    <property type="evidence" value="ECO:0007669"/>
    <property type="project" value="TreeGrafter"/>
</dbReference>
<feature type="compositionally biased region" description="Gly residues" evidence="3">
    <location>
        <begin position="186"/>
        <end position="206"/>
    </location>
</feature>
<feature type="region of interest" description="Disordered" evidence="3">
    <location>
        <begin position="174"/>
        <end position="221"/>
    </location>
</feature>
<feature type="compositionally biased region" description="Low complexity" evidence="3">
    <location>
        <begin position="56"/>
        <end position="66"/>
    </location>
</feature>
<dbReference type="SUPFAM" id="SSF54928">
    <property type="entry name" value="RNA-binding domain, RBD"/>
    <property type="match status" value="1"/>
</dbReference>
<feature type="compositionally biased region" description="Acidic residues" evidence="3">
    <location>
        <begin position="11"/>
        <end position="34"/>
    </location>
</feature>
<evidence type="ECO:0000313" key="5">
    <source>
        <dbReference type="EMBL" id="KIY97319.1"/>
    </source>
</evidence>